<gene>
    <name evidence="1" type="ORF">BpHYR1_040530</name>
</gene>
<dbReference type="EMBL" id="REGN01003015">
    <property type="protein sequence ID" value="RNA24931.1"/>
    <property type="molecule type" value="Genomic_DNA"/>
</dbReference>
<name>A0A3M7RN08_BRAPC</name>
<dbReference type="AlphaFoldDB" id="A0A3M7RN08"/>
<accession>A0A3M7RN08</accession>
<evidence type="ECO:0000313" key="1">
    <source>
        <dbReference type="EMBL" id="RNA24931.1"/>
    </source>
</evidence>
<evidence type="ECO:0000313" key="2">
    <source>
        <dbReference type="Proteomes" id="UP000276133"/>
    </source>
</evidence>
<proteinExistence type="predicted"/>
<sequence>MSCFIVLSKVKHLSQIGDKSPKSNNKKNINLFKKKLSYQDIFLVNIIRFPNLHPPLPVKCHDKRYGLDMSCESAEP</sequence>
<dbReference type="Proteomes" id="UP000276133">
    <property type="component" value="Unassembled WGS sequence"/>
</dbReference>
<protein>
    <submittedName>
        <fullName evidence="1">Uncharacterized protein</fullName>
    </submittedName>
</protein>
<reference evidence="1 2" key="1">
    <citation type="journal article" date="2018" name="Sci. Rep.">
        <title>Genomic signatures of local adaptation to the degree of environmental predictability in rotifers.</title>
        <authorList>
            <person name="Franch-Gras L."/>
            <person name="Hahn C."/>
            <person name="Garcia-Roger E.M."/>
            <person name="Carmona M.J."/>
            <person name="Serra M."/>
            <person name="Gomez A."/>
        </authorList>
    </citation>
    <scope>NUCLEOTIDE SEQUENCE [LARGE SCALE GENOMIC DNA]</scope>
    <source>
        <strain evidence="1">HYR1</strain>
    </source>
</reference>
<organism evidence="1 2">
    <name type="scientific">Brachionus plicatilis</name>
    <name type="common">Marine rotifer</name>
    <name type="synonym">Brachionus muelleri</name>
    <dbReference type="NCBI Taxonomy" id="10195"/>
    <lineage>
        <taxon>Eukaryota</taxon>
        <taxon>Metazoa</taxon>
        <taxon>Spiralia</taxon>
        <taxon>Gnathifera</taxon>
        <taxon>Rotifera</taxon>
        <taxon>Eurotatoria</taxon>
        <taxon>Monogononta</taxon>
        <taxon>Pseudotrocha</taxon>
        <taxon>Ploima</taxon>
        <taxon>Brachionidae</taxon>
        <taxon>Brachionus</taxon>
    </lineage>
</organism>
<keyword evidence="2" id="KW-1185">Reference proteome</keyword>
<comment type="caution">
    <text evidence="1">The sequence shown here is derived from an EMBL/GenBank/DDBJ whole genome shotgun (WGS) entry which is preliminary data.</text>
</comment>